<proteinExistence type="predicted"/>
<dbReference type="SUPFAM" id="SSF50978">
    <property type="entry name" value="WD40 repeat-like"/>
    <property type="match status" value="1"/>
</dbReference>
<dbReference type="Proteomes" id="UP000053647">
    <property type="component" value="Unassembled WGS sequence"/>
</dbReference>
<dbReference type="CDD" id="cd00200">
    <property type="entry name" value="WD40"/>
    <property type="match status" value="1"/>
</dbReference>
<dbReference type="InterPro" id="IPR036322">
    <property type="entry name" value="WD40_repeat_dom_sf"/>
</dbReference>
<dbReference type="OrthoDB" id="2660687at2759"/>
<dbReference type="EMBL" id="KN819355">
    <property type="protein sequence ID" value="KIJ13157.1"/>
    <property type="molecule type" value="Genomic_DNA"/>
</dbReference>
<evidence type="ECO:0000256" key="2">
    <source>
        <dbReference type="ARBA" id="ARBA00022737"/>
    </source>
</evidence>
<dbReference type="PROSITE" id="PS50294">
    <property type="entry name" value="WD_REPEATS_REGION"/>
    <property type="match status" value="2"/>
</dbReference>
<dbReference type="Pfam" id="PF00400">
    <property type="entry name" value="WD40"/>
    <property type="match status" value="4"/>
</dbReference>
<name>A0A0C9U0B6_PAXIN</name>
<dbReference type="InterPro" id="IPR015943">
    <property type="entry name" value="WD40/YVTN_repeat-like_dom_sf"/>
</dbReference>
<dbReference type="PROSITE" id="PS50082">
    <property type="entry name" value="WD_REPEATS_2"/>
    <property type="match status" value="2"/>
</dbReference>
<dbReference type="HOGENOM" id="CLU_000288_57_33_1"/>
<dbReference type="PANTHER" id="PTHR19848">
    <property type="entry name" value="WD40 REPEAT PROTEIN"/>
    <property type="match status" value="1"/>
</dbReference>
<feature type="repeat" description="WD" evidence="3">
    <location>
        <begin position="1"/>
        <end position="42"/>
    </location>
</feature>
<dbReference type="Gene3D" id="2.130.10.10">
    <property type="entry name" value="YVTN repeat-like/Quinoprotein amine dehydrogenase"/>
    <property type="match status" value="2"/>
</dbReference>
<evidence type="ECO:0000313" key="4">
    <source>
        <dbReference type="EMBL" id="KIJ13157.1"/>
    </source>
</evidence>
<organism evidence="4 5">
    <name type="scientific">Paxillus involutus ATCC 200175</name>
    <dbReference type="NCBI Taxonomy" id="664439"/>
    <lineage>
        <taxon>Eukaryota</taxon>
        <taxon>Fungi</taxon>
        <taxon>Dikarya</taxon>
        <taxon>Basidiomycota</taxon>
        <taxon>Agaricomycotina</taxon>
        <taxon>Agaricomycetes</taxon>
        <taxon>Agaricomycetidae</taxon>
        <taxon>Boletales</taxon>
        <taxon>Paxilineae</taxon>
        <taxon>Paxillaceae</taxon>
        <taxon>Paxillus</taxon>
    </lineage>
</organism>
<dbReference type="SMART" id="SM00320">
    <property type="entry name" value="WD40"/>
    <property type="match status" value="6"/>
</dbReference>
<evidence type="ECO:0000256" key="1">
    <source>
        <dbReference type="ARBA" id="ARBA00022574"/>
    </source>
</evidence>
<reference evidence="4 5" key="1">
    <citation type="submission" date="2014-06" db="EMBL/GenBank/DDBJ databases">
        <authorList>
            <consortium name="DOE Joint Genome Institute"/>
            <person name="Kuo A."/>
            <person name="Kohler A."/>
            <person name="Nagy L.G."/>
            <person name="Floudas D."/>
            <person name="Copeland A."/>
            <person name="Barry K.W."/>
            <person name="Cichocki N."/>
            <person name="Veneault-Fourrey C."/>
            <person name="LaButti K."/>
            <person name="Lindquist E.A."/>
            <person name="Lipzen A."/>
            <person name="Lundell T."/>
            <person name="Morin E."/>
            <person name="Murat C."/>
            <person name="Sun H."/>
            <person name="Tunlid A."/>
            <person name="Henrissat B."/>
            <person name="Grigoriev I.V."/>
            <person name="Hibbett D.S."/>
            <person name="Martin F."/>
            <person name="Nordberg H.P."/>
            <person name="Cantor M.N."/>
            <person name="Hua S.X."/>
        </authorList>
    </citation>
    <scope>NUCLEOTIDE SEQUENCE [LARGE SCALE GENOMIC DNA]</scope>
    <source>
        <strain evidence="4 5">ATCC 200175</strain>
    </source>
</reference>
<feature type="non-terminal residue" evidence="4">
    <location>
        <position position="1"/>
    </location>
</feature>
<keyword evidence="5" id="KW-1185">Reference proteome</keyword>
<evidence type="ECO:0000313" key="5">
    <source>
        <dbReference type="Proteomes" id="UP000053647"/>
    </source>
</evidence>
<accession>A0A0C9U0B6</accession>
<sequence>LSGHTETVREIDVSLDGKMIVSGSTDKTVRIWDGESGEQMHTFEGHEDGVYSVQFSPDSSRVVSASYDHTVRVWSVETGELAFEPIECHGDVYCVRYCPSGERIASGASSVQIWNAETGDGILSIRNSSVMSLAWTVDGTHIIGGGYSRVTIWNSDNGEQLRMWSAHGGWIKLSLSPNATHLATSNRQERTAFVFDISTGKEVASLTHHQYVLAIAFSRSGRLIATGCTDGKIYLRKAPVSEDPKTKVSPILVASTHII</sequence>
<evidence type="ECO:0000256" key="3">
    <source>
        <dbReference type="PROSITE-ProRule" id="PRU00221"/>
    </source>
</evidence>
<dbReference type="PANTHER" id="PTHR19848:SF8">
    <property type="entry name" value="F-BOX AND WD REPEAT DOMAIN CONTAINING 7"/>
    <property type="match status" value="1"/>
</dbReference>
<dbReference type="InterPro" id="IPR001680">
    <property type="entry name" value="WD40_rpt"/>
</dbReference>
<gene>
    <name evidence="4" type="ORF">PAXINDRAFT_81754</name>
</gene>
<keyword evidence="1 3" id="KW-0853">WD repeat</keyword>
<feature type="repeat" description="WD" evidence="3">
    <location>
        <begin position="43"/>
        <end position="84"/>
    </location>
</feature>
<protein>
    <submittedName>
        <fullName evidence="4">Unplaced genomic scaffold PAXINscaffold_33, whole genome shotgun sequence</fullName>
    </submittedName>
</protein>
<dbReference type="AlphaFoldDB" id="A0A0C9U0B6"/>
<reference evidence="5" key="2">
    <citation type="submission" date="2015-01" db="EMBL/GenBank/DDBJ databases">
        <title>Evolutionary Origins and Diversification of the Mycorrhizal Mutualists.</title>
        <authorList>
            <consortium name="DOE Joint Genome Institute"/>
            <consortium name="Mycorrhizal Genomics Consortium"/>
            <person name="Kohler A."/>
            <person name="Kuo A."/>
            <person name="Nagy L.G."/>
            <person name="Floudas D."/>
            <person name="Copeland A."/>
            <person name="Barry K.W."/>
            <person name="Cichocki N."/>
            <person name="Veneault-Fourrey C."/>
            <person name="LaButti K."/>
            <person name="Lindquist E.A."/>
            <person name="Lipzen A."/>
            <person name="Lundell T."/>
            <person name="Morin E."/>
            <person name="Murat C."/>
            <person name="Riley R."/>
            <person name="Ohm R."/>
            <person name="Sun H."/>
            <person name="Tunlid A."/>
            <person name="Henrissat B."/>
            <person name="Grigoriev I.V."/>
            <person name="Hibbett D.S."/>
            <person name="Martin F."/>
        </authorList>
    </citation>
    <scope>NUCLEOTIDE SEQUENCE [LARGE SCALE GENOMIC DNA]</scope>
    <source>
        <strain evidence="5">ATCC 200175</strain>
    </source>
</reference>
<keyword evidence="2" id="KW-0677">Repeat</keyword>